<reference evidence="1 2" key="1">
    <citation type="journal article" date="2018" name="ACS Chem. Biol.">
        <title>Ketoreductase domain dysfunction expands chemodiversity: malyngamide biosynthesis in the cyanobacterium Okeania hirsuta.</title>
        <authorList>
            <person name="Moss N.A."/>
            <person name="Leao T."/>
            <person name="Rankin M."/>
            <person name="McCullough T.M."/>
            <person name="Qu P."/>
            <person name="Korobeynikov A."/>
            <person name="Smith J.L."/>
            <person name="Gerwick L."/>
            <person name="Gerwick W.H."/>
        </authorList>
    </citation>
    <scope>NUCLEOTIDE SEQUENCE [LARGE SCALE GENOMIC DNA]</scope>
    <source>
        <strain evidence="1 2">PAB10Feb10-1</strain>
    </source>
</reference>
<evidence type="ECO:0000313" key="2">
    <source>
        <dbReference type="Proteomes" id="UP000269154"/>
    </source>
</evidence>
<comment type="caution">
    <text evidence="1">The sequence shown here is derived from an EMBL/GenBank/DDBJ whole genome shotgun (WGS) entry which is preliminary data.</text>
</comment>
<evidence type="ECO:0000313" key="1">
    <source>
        <dbReference type="EMBL" id="RQH17834.1"/>
    </source>
</evidence>
<feature type="non-terminal residue" evidence="1">
    <location>
        <position position="1"/>
    </location>
</feature>
<evidence type="ECO:0008006" key="3">
    <source>
        <dbReference type="Google" id="ProtNLM"/>
    </source>
</evidence>
<dbReference type="EMBL" id="RCBY01000490">
    <property type="protein sequence ID" value="RQH17834.1"/>
    <property type="molecule type" value="Genomic_DNA"/>
</dbReference>
<proteinExistence type="predicted"/>
<dbReference type="Proteomes" id="UP000269154">
    <property type="component" value="Unassembled WGS sequence"/>
</dbReference>
<dbReference type="AlphaFoldDB" id="A0A3N6PR31"/>
<name>A0A3N6PR31_9CYAN</name>
<keyword evidence="2" id="KW-1185">Reference proteome</keyword>
<protein>
    <recommendedName>
        <fullName evidence="3">Amidase domain-containing protein</fullName>
    </recommendedName>
</protein>
<sequence length="87" mass="9978">SNLSLSGYEIELIKRWIEQGAEWKPHWSFIKPEKSGLPKVGQSNWDYVKKIGDRVMKDYLEWMSICCILSTVGLPVISMPCGFGKQD</sequence>
<gene>
    <name evidence="1" type="ORF">D5R40_33165</name>
</gene>
<dbReference type="RefSeq" id="WP_205127811.1">
    <property type="nucleotide sequence ID" value="NZ_CAWOLW010000435.1"/>
</dbReference>
<accession>A0A3N6PR31</accession>
<organism evidence="1 2">
    <name type="scientific">Okeania hirsuta</name>
    <dbReference type="NCBI Taxonomy" id="1458930"/>
    <lineage>
        <taxon>Bacteria</taxon>
        <taxon>Bacillati</taxon>
        <taxon>Cyanobacteriota</taxon>
        <taxon>Cyanophyceae</taxon>
        <taxon>Oscillatoriophycideae</taxon>
        <taxon>Oscillatoriales</taxon>
        <taxon>Microcoleaceae</taxon>
        <taxon>Okeania</taxon>
    </lineage>
</organism>